<evidence type="ECO:0000313" key="2">
    <source>
        <dbReference type="EMBL" id="CAF4608637.1"/>
    </source>
</evidence>
<comment type="caution">
    <text evidence="2">The sequence shown here is derived from an EMBL/GenBank/DDBJ whole genome shotgun (WGS) entry which is preliminary data.</text>
</comment>
<protein>
    <submittedName>
        <fullName evidence="2">Uncharacterized protein</fullName>
    </submittedName>
</protein>
<dbReference type="AlphaFoldDB" id="A0A821CSH5"/>
<reference evidence="2" key="1">
    <citation type="submission" date="2021-02" db="EMBL/GenBank/DDBJ databases">
        <authorList>
            <person name="Nowell W R."/>
        </authorList>
    </citation>
    <scope>NUCLEOTIDE SEQUENCE</scope>
</reference>
<gene>
    <name evidence="2" type="ORF">OVN521_LOCUS45462</name>
</gene>
<name>A0A821CSH5_9BILA</name>
<accession>A0A821CSH5</accession>
<sequence>GEEFNRAGVRRPSPNAINTELISKMPRANERSLGVEQAEEEEEPTCRKEKN</sequence>
<dbReference type="Proteomes" id="UP000663866">
    <property type="component" value="Unassembled WGS sequence"/>
</dbReference>
<evidence type="ECO:0000256" key="1">
    <source>
        <dbReference type="SAM" id="MobiDB-lite"/>
    </source>
</evidence>
<evidence type="ECO:0000313" key="3">
    <source>
        <dbReference type="Proteomes" id="UP000663866"/>
    </source>
</evidence>
<organism evidence="2 3">
    <name type="scientific">Rotaria magnacalcarata</name>
    <dbReference type="NCBI Taxonomy" id="392030"/>
    <lineage>
        <taxon>Eukaryota</taxon>
        <taxon>Metazoa</taxon>
        <taxon>Spiralia</taxon>
        <taxon>Gnathifera</taxon>
        <taxon>Rotifera</taxon>
        <taxon>Eurotatoria</taxon>
        <taxon>Bdelloidea</taxon>
        <taxon>Philodinida</taxon>
        <taxon>Philodinidae</taxon>
        <taxon>Rotaria</taxon>
    </lineage>
</organism>
<keyword evidence="3" id="KW-1185">Reference proteome</keyword>
<proteinExistence type="predicted"/>
<feature type="non-terminal residue" evidence="2">
    <location>
        <position position="1"/>
    </location>
</feature>
<dbReference type="EMBL" id="CAJOBG010074692">
    <property type="protein sequence ID" value="CAF4608637.1"/>
    <property type="molecule type" value="Genomic_DNA"/>
</dbReference>
<feature type="region of interest" description="Disordered" evidence="1">
    <location>
        <begin position="1"/>
        <end position="51"/>
    </location>
</feature>